<dbReference type="SUPFAM" id="SSF53756">
    <property type="entry name" value="UDP-Glycosyltransferase/glycogen phosphorylase"/>
    <property type="match status" value="1"/>
</dbReference>
<dbReference type="CDD" id="cd03784">
    <property type="entry name" value="GT1_Gtf-like"/>
    <property type="match status" value="1"/>
</dbReference>
<evidence type="ECO:0000313" key="2">
    <source>
        <dbReference type="EMBL" id="SDD93238.1"/>
    </source>
</evidence>
<dbReference type="InterPro" id="IPR002213">
    <property type="entry name" value="UDP_glucos_trans"/>
</dbReference>
<dbReference type="STRING" id="1271860.SAMN05216174_12322"/>
<dbReference type="InterPro" id="IPR010610">
    <property type="entry name" value="EryCIII-like_C"/>
</dbReference>
<sequence length="386" mass="40051">MSRFLVVVPPFAGHINPMVGVAAELSRRGHSVAWAGDPELLGRLLPSGSVVYPCAGAPVAERPAQARGFAALKFLWDDVLVPLAEAMVPGVEQAIAQGRPDVVVVDQQAFAGALVAERVGVPWATSATTSSEFTDPLAAMPAVAERVAEQLSALRGRFGDSGAEGDLRFSPHLVLGFTTPALVGDVAIPGGPLRFVGPVAREEAVDSGFPWSWLDSERRLVLVTLGTLNADAGGRFLRECVAAVGDRPGVSAVVVAPGDVFAGVEVPDNVLVRDSVPQQAVLDRAAAVVCHAGHNTVCESLARGLPLVVAPIRDDQPIVAEQVVGAGAGVRVRFAHARAEHIGKALDDVLDNPVHRQAAQAVRASFLAAGGAVAAADELVILSQKR</sequence>
<dbReference type="Proteomes" id="UP000199501">
    <property type="component" value="Unassembled WGS sequence"/>
</dbReference>
<organism evidence="2 3">
    <name type="scientific">Actinokineospora iranica</name>
    <dbReference type="NCBI Taxonomy" id="1271860"/>
    <lineage>
        <taxon>Bacteria</taxon>
        <taxon>Bacillati</taxon>
        <taxon>Actinomycetota</taxon>
        <taxon>Actinomycetes</taxon>
        <taxon>Pseudonocardiales</taxon>
        <taxon>Pseudonocardiaceae</taxon>
        <taxon>Actinokineospora</taxon>
    </lineage>
</organism>
<proteinExistence type="predicted"/>
<dbReference type="AlphaFoldDB" id="A0A1G6YS98"/>
<keyword evidence="3" id="KW-1185">Reference proteome</keyword>
<dbReference type="PANTHER" id="PTHR48050:SF13">
    <property type="entry name" value="STEROL 3-BETA-GLUCOSYLTRANSFERASE UGT80A2"/>
    <property type="match status" value="1"/>
</dbReference>
<dbReference type="InterPro" id="IPR050426">
    <property type="entry name" value="Glycosyltransferase_28"/>
</dbReference>
<feature type="domain" description="Erythromycin biosynthesis protein CIII-like C-terminal" evidence="1">
    <location>
        <begin position="265"/>
        <end position="369"/>
    </location>
</feature>
<keyword evidence="2" id="KW-0808">Transferase</keyword>
<dbReference type="GO" id="GO:0017000">
    <property type="term" value="P:antibiotic biosynthetic process"/>
    <property type="evidence" value="ECO:0007669"/>
    <property type="project" value="UniProtKB-ARBA"/>
</dbReference>
<protein>
    <submittedName>
        <fullName evidence="2">Glycosyltransferase, MGT family</fullName>
    </submittedName>
</protein>
<gene>
    <name evidence="2" type="ORF">SAMN05216174_12322</name>
</gene>
<dbReference type="OrthoDB" id="764352at2"/>
<reference evidence="3" key="1">
    <citation type="submission" date="2016-10" db="EMBL/GenBank/DDBJ databases">
        <authorList>
            <person name="Varghese N."/>
            <person name="Submissions S."/>
        </authorList>
    </citation>
    <scope>NUCLEOTIDE SEQUENCE [LARGE SCALE GENOMIC DNA]</scope>
    <source>
        <strain evidence="3">IBRC-M 10403</strain>
    </source>
</reference>
<dbReference type="Pfam" id="PF06722">
    <property type="entry name" value="EryCIII-like_C"/>
    <property type="match status" value="1"/>
</dbReference>
<dbReference type="Gene3D" id="3.40.50.2000">
    <property type="entry name" value="Glycogen Phosphorylase B"/>
    <property type="match status" value="2"/>
</dbReference>
<dbReference type="PANTHER" id="PTHR48050">
    <property type="entry name" value="STEROL 3-BETA-GLUCOSYLTRANSFERASE"/>
    <property type="match status" value="1"/>
</dbReference>
<dbReference type="EMBL" id="FMZZ01000023">
    <property type="protein sequence ID" value="SDD93238.1"/>
    <property type="molecule type" value="Genomic_DNA"/>
</dbReference>
<evidence type="ECO:0000259" key="1">
    <source>
        <dbReference type="Pfam" id="PF06722"/>
    </source>
</evidence>
<accession>A0A1G6YS98</accession>
<name>A0A1G6YS98_9PSEU</name>
<dbReference type="RefSeq" id="WP_091457363.1">
    <property type="nucleotide sequence ID" value="NZ_FMZZ01000023.1"/>
</dbReference>
<dbReference type="GO" id="GO:0016758">
    <property type="term" value="F:hexosyltransferase activity"/>
    <property type="evidence" value="ECO:0007669"/>
    <property type="project" value="UniProtKB-ARBA"/>
</dbReference>
<dbReference type="GO" id="GO:0008194">
    <property type="term" value="F:UDP-glycosyltransferase activity"/>
    <property type="evidence" value="ECO:0007669"/>
    <property type="project" value="InterPro"/>
</dbReference>
<evidence type="ECO:0000313" key="3">
    <source>
        <dbReference type="Proteomes" id="UP000199501"/>
    </source>
</evidence>